<organism evidence="2">
    <name type="scientific">freshwater metagenome</name>
    <dbReference type="NCBI Taxonomy" id="449393"/>
    <lineage>
        <taxon>unclassified sequences</taxon>
        <taxon>metagenomes</taxon>
        <taxon>ecological metagenomes</taxon>
    </lineage>
</organism>
<dbReference type="AlphaFoldDB" id="A0A6J7C1R4"/>
<dbReference type="PANTHER" id="PTHR46696">
    <property type="entry name" value="P450, PUTATIVE (EUROFUNG)-RELATED"/>
    <property type="match status" value="1"/>
</dbReference>
<dbReference type="InterPro" id="IPR001128">
    <property type="entry name" value="Cyt_P450"/>
</dbReference>
<dbReference type="PRINTS" id="PR00359">
    <property type="entry name" value="BP450"/>
</dbReference>
<dbReference type="GO" id="GO:0016705">
    <property type="term" value="F:oxidoreductase activity, acting on paired donors, with incorporation or reduction of molecular oxygen"/>
    <property type="evidence" value="ECO:0007669"/>
    <property type="project" value="InterPro"/>
</dbReference>
<dbReference type="GO" id="GO:0004497">
    <property type="term" value="F:monooxygenase activity"/>
    <property type="evidence" value="ECO:0007669"/>
    <property type="project" value="InterPro"/>
</dbReference>
<protein>
    <submittedName>
        <fullName evidence="2">Unannotated protein</fullName>
    </submittedName>
</protein>
<accession>A0A6J7C1R4</accession>
<dbReference type="PROSITE" id="PS00086">
    <property type="entry name" value="CYTOCHROME_P450"/>
    <property type="match status" value="1"/>
</dbReference>
<dbReference type="SUPFAM" id="SSF48264">
    <property type="entry name" value="Cytochrome P450"/>
    <property type="match status" value="1"/>
</dbReference>
<sequence>MLGWDSSRWREWVDWVHAMIHDGVLDPEGSMEAVMNLYGSINKEISDRRDHLGDDLFSDMMRTPVNDRLLTDDELRNFALLVLLGGMDTTAGVTGNSLLLIDKDPALRQQLIDNVDQMPKIIEEFLRIAGPGGGLYRRVTADTEFFGEQLKEGEKVLMMFWAASRDPKAFPDPEKIDIFREENRHMAFGLGPHRCLGSHHARMMLSTMMTAIFTRFADFQVQWDGVERFEDCGSVYAVRHLPVTFTPGTRLV</sequence>
<dbReference type="Gene3D" id="1.10.630.10">
    <property type="entry name" value="Cytochrome P450"/>
    <property type="match status" value="1"/>
</dbReference>
<dbReference type="InterPro" id="IPR017972">
    <property type="entry name" value="Cyt_P450_CS"/>
</dbReference>
<name>A0A6J7C1R4_9ZZZZ</name>
<dbReference type="PANTHER" id="PTHR46696:SF6">
    <property type="entry name" value="P450, PUTATIVE (EUROFUNG)-RELATED"/>
    <property type="match status" value="1"/>
</dbReference>
<dbReference type="EMBL" id="CAFBIY010000070">
    <property type="protein sequence ID" value="CAB4851094.1"/>
    <property type="molecule type" value="Genomic_DNA"/>
</dbReference>
<dbReference type="InterPro" id="IPR036396">
    <property type="entry name" value="Cyt_P450_sf"/>
</dbReference>
<evidence type="ECO:0000313" key="2">
    <source>
        <dbReference type="EMBL" id="CAB4851094.1"/>
    </source>
</evidence>
<comment type="similarity">
    <text evidence="1">Belongs to the cytochrome P450 family.</text>
</comment>
<proteinExistence type="inferred from homology"/>
<reference evidence="2" key="1">
    <citation type="submission" date="2020-05" db="EMBL/GenBank/DDBJ databases">
        <authorList>
            <person name="Chiriac C."/>
            <person name="Salcher M."/>
            <person name="Ghai R."/>
            <person name="Kavagutti S V."/>
        </authorList>
    </citation>
    <scope>NUCLEOTIDE SEQUENCE</scope>
</reference>
<dbReference type="Pfam" id="PF00067">
    <property type="entry name" value="p450"/>
    <property type="match status" value="1"/>
</dbReference>
<dbReference type="GO" id="GO:0020037">
    <property type="term" value="F:heme binding"/>
    <property type="evidence" value="ECO:0007669"/>
    <property type="project" value="InterPro"/>
</dbReference>
<evidence type="ECO:0000256" key="1">
    <source>
        <dbReference type="ARBA" id="ARBA00010617"/>
    </source>
</evidence>
<dbReference type="InterPro" id="IPR002397">
    <property type="entry name" value="Cyt_P450_B"/>
</dbReference>
<gene>
    <name evidence="2" type="ORF">UFOPK3267_01399</name>
</gene>
<dbReference type="GO" id="GO:0005506">
    <property type="term" value="F:iron ion binding"/>
    <property type="evidence" value="ECO:0007669"/>
    <property type="project" value="InterPro"/>
</dbReference>